<dbReference type="Pfam" id="PF13499">
    <property type="entry name" value="EF-hand_7"/>
    <property type="match status" value="1"/>
</dbReference>
<dbReference type="CDD" id="cd00051">
    <property type="entry name" value="EFh"/>
    <property type="match status" value="1"/>
</dbReference>
<name>A3KI67_STRA7</name>
<reference evidence="6" key="2">
    <citation type="journal article" date="2015" name="J. Biotechnol.">
        <title>Complete genome sequence of Streptomyces ambofaciens ATCC 23877, the spiramycin producer.</title>
        <authorList>
            <person name="Thibessard A."/>
            <person name="Haas D."/>
            <person name="Gerbaud C."/>
            <person name="Aigle B."/>
            <person name="Lautru S."/>
            <person name="Pernodet J.L."/>
            <person name="Leblond P."/>
        </authorList>
    </citation>
    <scope>NUCLEOTIDE SEQUENCE [LARGE SCALE GENOMIC DNA]</scope>
    <source>
        <strain evidence="6">ATCC 23877 / 3486 / DSM 40053 / JCM 4204 / NBRC 12836 / NRRL B-2516</strain>
    </source>
</reference>
<accession>A3KI67</accession>
<dbReference type="PANTHER" id="PTHR10891">
    <property type="entry name" value="EF-HAND CALCIUM-BINDING DOMAIN CONTAINING PROTEIN"/>
    <property type="match status" value="1"/>
</dbReference>
<evidence type="ECO:0000313" key="5">
    <source>
        <dbReference type="EMBL" id="CAJ89395.1"/>
    </source>
</evidence>
<dbReference type="InterPro" id="IPR018247">
    <property type="entry name" value="EF_Hand_1_Ca_BS"/>
</dbReference>
<dbReference type="InterPro" id="IPR002048">
    <property type="entry name" value="EF_hand_dom"/>
</dbReference>
<evidence type="ECO:0000313" key="4">
    <source>
        <dbReference type="EMBL" id="AKZ53511.1"/>
    </source>
</evidence>
<dbReference type="PROSITE" id="PS00018">
    <property type="entry name" value="EF_HAND_1"/>
    <property type="match status" value="3"/>
</dbReference>
<evidence type="ECO:0000256" key="2">
    <source>
        <dbReference type="ARBA" id="ARBA00022737"/>
    </source>
</evidence>
<dbReference type="GO" id="GO:0005509">
    <property type="term" value="F:calcium ion binding"/>
    <property type="evidence" value="ECO:0007669"/>
    <property type="project" value="InterPro"/>
</dbReference>
<dbReference type="PROSITE" id="PS50222">
    <property type="entry name" value="EF_HAND_2"/>
    <property type="match status" value="3"/>
</dbReference>
<dbReference type="EMBL" id="AM238663">
    <property type="protein sequence ID" value="CAJ89395.1"/>
    <property type="molecule type" value="Genomic_DNA"/>
</dbReference>
<evidence type="ECO:0000313" key="6">
    <source>
        <dbReference type="Proteomes" id="UP000061018"/>
    </source>
</evidence>
<dbReference type="SUPFAM" id="SSF47473">
    <property type="entry name" value="EF-hand"/>
    <property type="match status" value="1"/>
</dbReference>
<feature type="domain" description="EF-hand" evidence="3">
    <location>
        <begin position="128"/>
        <end position="163"/>
    </location>
</feature>
<dbReference type="AlphaFoldDB" id="A3KI67"/>
<dbReference type="STRING" id="1889.SAM40697_0394"/>
<feature type="domain" description="EF-hand" evidence="3">
    <location>
        <begin position="5"/>
        <end position="40"/>
    </location>
</feature>
<evidence type="ECO:0000256" key="1">
    <source>
        <dbReference type="ARBA" id="ARBA00022723"/>
    </source>
</evidence>
<protein>
    <submittedName>
        <fullName evidence="5">Putative calcium-binding protein</fullName>
    </submittedName>
</protein>
<evidence type="ECO:0000259" key="3">
    <source>
        <dbReference type="PROSITE" id="PS50222"/>
    </source>
</evidence>
<dbReference type="RefSeq" id="WP_053126257.1">
    <property type="nucleotide sequence ID" value="NZ_CP012382.1"/>
</dbReference>
<organism evidence="5">
    <name type="scientific">Streptomyces ambofaciens (strain ATCC 23877 / 3486 / DSM 40053 / JCM 4204 / NBRC 12836 / NRRL B-2516)</name>
    <dbReference type="NCBI Taxonomy" id="278992"/>
    <lineage>
        <taxon>Bacteria</taxon>
        <taxon>Bacillati</taxon>
        <taxon>Actinomycetota</taxon>
        <taxon>Actinomycetes</taxon>
        <taxon>Kitasatosporales</taxon>
        <taxon>Streptomycetaceae</taxon>
        <taxon>Streptomyces</taxon>
    </lineage>
</organism>
<dbReference type="InterPro" id="IPR039647">
    <property type="entry name" value="EF_hand_pair_protein_CML-like"/>
</dbReference>
<reference evidence="4" key="3">
    <citation type="submission" date="2015-07" db="EMBL/GenBank/DDBJ databases">
        <title>Complete genome sequence of Streptomyces ambofaciens ATCC 23877, the spiramycin producer.</title>
        <authorList>
            <person name="Thibessard A."/>
            <person name="Haas D."/>
            <person name="Gerbaud C."/>
            <person name="Aigle B."/>
            <person name="Lautru S."/>
            <person name="Pernodet J.-L."/>
            <person name="Leblond P."/>
        </authorList>
    </citation>
    <scope>NUCLEOTIDE SEQUENCE [LARGE SCALE GENOMIC DNA]</scope>
    <source>
        <strain evidence="4">ATCC 23877</strain>
    </source>
</reference>
<keyword evidence="1" id="KW-0479">Metal-binding</keyword>
<dbReference type="KEGG" id="samb:SAM23877_0462"/>
<dbReference type="InterPro" id="IPR011992">
    <property type="entry name" value="EF-hand-dom_pair"/>
</dbReference>
<keyword evidence="2" id="KW-0677">Repeat</keyword>
<dbReference type="Pfam" id="PF13202">
    <property type="entry name" value="EF-hand_5"/>
    <property type="match status" value="2"/>
</dbReference>
<dbReference type="SMART" id="SM00054">
    <property type="entry name" value="EFh"/>
    <property type="match status" value="4"/>
</dbReference>
<sequence length="183" mass="20610">MASEFQRIKLHAMFDAFDVNGDGYLQEEDFHALAARWGRLSRVQADAELTERVRSVMLGWWQQLAAAVDTDEDGRIDMDDLLAMVDRLGALREAVTATADTVFDAVDEDADGHISRREHQRLIDVWHGREIAVGTTFDVLDRDADGRLTRAEFAELWVQFWISDDPTEPGNYMCGPLTGIPIG</sequence>
<dbReference type="Proteomes" id="UP000061018">
    <property type="component" value="Chromosome"/>
</dbReference>
<reference evidence="5" key="1">
    <citation type="journal article" date="2006" name="Mol. Biol. Evol.">
        <title>Evolution of the terminal regions of the Streptomyces linear chromosome.</title>
        <authorList>
            <person name="Choulet F."/>
            <person name="Aigle B."/>
            <person name="Gallois A."/>
            <person name="Mangenot S."/>
            <person name="Gerbaud C."/>
            <person name="Truong C."/>
            <person name="Francou F.X."/>
            <person name="Fourrier C."/>
            <person name="Guerineau M."/>
            <person name="Decaris B."/>
            <person name="Barbe V."/>
            <person name="Pernodet J.L."/>
            <person name="Leblond P."/>
        </authorList>
    </citation>
    <scope>NUCLEOTIDE SEQUENCE</scope>
    <source>
        <strain evidence="5">ATCC 23877</strain>
    </source>
</reference>
<proteinExistence type="predicted"/>
<dbReference type="Gene3D" id="1.10.238.10">
    <property type="entry name" value="EF-hand"/>
    <property type="match status" value="1"/>
</dbReference>
<feature type="domain" description="EF-hand" evidence="3">
    <location>
        <begin position="56"/>
        <end position="91"/>
    </location>
</feature>
<dbReference type="EMBL" id="CP012382">
    <property type="protein sequence ID" value="AKZ53511.1"/>
    <property type="molecule type" value="Genomic_DNA"/>
</dbReference>
<gene>
    <name evidence="4" type="ORF">SAM23877_0462</name>
    <name evidence="5" type="ORF">SAML0408</name>
</gene>